<comment type="caution">
    <text evidence="2">The sequence shown here is derived from an EMBL/GenBank/DDBJ whole genome shotgun (WGS) entry which is preliminary data.</text>
</comment>
<dbReference type="InterPro" id="IPR036485">
    <property type="entry name" value="Glu_synth_asu_C_sf"/>
</dbReference>
<dbReference type="GO" id="GO:0016491">
    <property type="term" value="F:oxidoreductase activity"/>
    <property type="evidence" value="ECO:0007669"/>
    <property type="project" value="InterPro"/>
</dbReference>
<dbReference type="InterPro" id="IPR017932">
    <property type="entry name" value="GATase_2_dom"/>
</dbReference>
<reference evidence="2" key="1">
    <citation type="submission" date="2020-07" db="EMBL/GenBank/DDBJ databases">
        <title>Huge and variable diversity of episymbiotic CPR bacteria and DPANN archaea in groundwater ecosystems.</title>
        <authorList>
            <person name="He C.Y."/>
            <person name="Keren R."/>
            <person name="Whittaker M."/>
            <person name="Farag I.F."/>
            <person name="Doudna J."/>
            <person name="Cate J.H.D."/>
            <person name="Banfield J.F."/>
        </authorList>
    </citation>
    <scope>NUCLEOTIDE SEQUENCE</scope>
    <source>
        <strain evidence="2">NC_groundwater_1664_Pr3_B-0.1um_52_9</strain>
    </source>
</reference>
<dbReference type="Gene3D" id="3.60.20.10">
    <property type="entry name" value="Glutamine Phosphoribosylpyrophosphate, subunit 1, domain 1"/>
    <property type="match status" value="1"/>
</dbReference>
<dbReference type="Pfam" id="PF13522">
    <property type="entry name" value="GATase_6"/>
    <property type="match status" value="1"/>
</dbReference>
<feature type="domain" description="Glutamine amidotransferase type-2" evidence="1">
    <location>
        <begin position="36"/>
        <end position="418"/>
    </location>
</feature>
<dbReference type="Pfam" id="PF01493">
    <property type="entry name" value="GXGXG"/>
    <property type="match status" value="1"/>
</dbReference>
<dbReference type="PROSITE" id="PS51278">
    <property type="entry name" value="GATASE_TYPE_2"/>
    <property type="match status" value="1"/>
</dbReference>
<dbReference type="SUPFAM" id="SSF69336">
    <property type="entry name" value="Alpha subunit of glutamate synthase, C-terminal domain"/>
    <property type="match status" value="1"/>
</dbReference>
<dbReference type="EMBL" id="JACRDE010000082">
    <property type="protein sequence ID" value="MBI5248391.1"/>
    <property type="molecule type" value="Genomic_DNA"/>
</dbReference>
<evidence type="ECO:0000313" key="2">
    <source>
        <dbReference type="EMBL" id="MBI5248391.1"/>
    </source>
</evidence>
<dbReference type="SUPFAM" id="SSF56235">
    <property type="entry name" value="N-terminal nucleophile aminohydrolases (Ntn hydrolases)"/>
    <property type="match status" value="1"/>
</dbReference>
<dbReference type="Proteomes" id="UP000807825">
    <property type="component" value="Unassembled WGS sequence"/>
</dbReference>
<dbReference type="InterPro" id="IPR002489">
    <property type="entry name" value="Glu_synth_asu_C"/>
</dbReference>
<sequence>MKHNGSFAEKILAGRIREFGRADFSKNLKAADEGGCGVTGFACNIPVAGKHIFEPSIRMHNRGNGKGGGIAAVGFNPDMLGVSREVLDSHYMLNVALLEPSCLKALKEECVTPFFNVAKEETIDRMPDWRELEGLEVKPPDVWRAFVRVKPEVLKRFIEENGFQGMTDRWAEDEFVSRNSVRLNKMFYASLGDKQAFVMSHGRNVMILKIVGYAENVVRYYKLEDFQAHVWIAHQRYPTRGRVWHPGGAHPFTGLNEALVHNGDFANYHATCDYLKQRGLEPQFMTDTEVSIMLFDLWNRVYGYPLEVILEALAPTGELDFDLLPPEKQALYDVVQQTHIHASPDGPWFFIIARNIPESNTFQLLGITDTSMLRPQVFSLYDGEVQVGLVCSEKQAIDATLRSLAEEDPRFSPVADKYWNARGGSRSDGGAFMFNVTPDGNGGKSLACYDKFGRPVEVERRKPLDITLAVTKPENYEKDIQTLFADALKDKDAVKLFDSFCANAAGWDYNTLRYVVANLGRTARRQKPLLNTIVEAFTLILDRRFSLGEKKRSALVRIVNEELNEIFRALPKITDTLNIGYYSLIDAAARKELRPPIAVERALAIDAKDFEPEGDECDSVLMADAYRLGWRKFVVFDMRGQRFHGCGFGSMTSGVRMDLYGSSGDYEASGIDGMEIHIHGNAQDQIGQIMKSGLLVIHGDVGQCFMYGAKGGTTYILGNTAGRPLINAAGHPRVVINGTSLDFLAESFMAGDPLNGGGFVIVNGLTMNEDGGIIFRQRPYPGSNLFSLASGGALYMRDPNKMIVEEQLNGGALAELSDADWNLIYPYLLENEKYFGIKIDDLLTVDGVKKSPKEVYRKVEAVPLAILRKIPSTDDSVWAANAATS</sequence>
<dbReference type="Gene3D" id="2.160.20.60">
    <property type="entry name" value="Glutamate synthase, alpha subunit, C-terminal domain"/>
    <property type="match status" value="1"/>
</dbReference>
<name>A0A9D6UXT6_9BACT</name>
<evidence type="ECO:0000313" key="3">
    <source>
        <dbReference type="Proteomes" id="UP000807825"/>
    </source>
</evidence>
<dbReference type="AlphaFoldDB" id="A0A9D6UXT6"/>
<protein>
    <submittedName>
        <fullName evidence="2">Glutamate synthase</fullName>
    </submittedName>
</protein>
<proteinExistence type="predicted"/>
<dbReference type="InterPro" id="IPR029055">
    <property type="entry name" value="Ntn_hydrolases_N"/>
</dbReference>
<organism evidence="2 3">
    <name type="scientific">Desulfomonile tiedjei</name>
    <dbReference type="NCBI Taxonomy" id="2358"/>
    <lineage>
        <taxon>Bacteria</taxon>
        <taxon>Pseudomonadati</taxon>
        <taxon>Thermodesulfobacteriota</taxon>
        <taxon>Desulfomonilia</taxon>
        <taxon>Desulfomonilales</taxon>
        <taxon>Desulfomonilaceae</taxon>
        <taxon>Desulfomonile</taxon>
    </lineage>
</organism>
<dbReference type="PANTHER" id="PTHR39673">
    <property type="entry name" value="TUNGSTEN FORMYLMETHANOFURAN DEHYDROGENASE, SUBUNIT C (FWDC)"/>
    <property type="match status" value="1"/>
</dbReference>
<evidence type="ECO:0000259" key="1">
    <source>
        <dbReference type="PROSITE" id="PS51278"/>
    </source>
</evidence>
<accession>A0A9D6UXT6</accession>
<gene>
    <name evidence="2" type="ORF">HY912_02755</name>
</gene>
<dbReference type="PANTHER" id="PTHR39673:SF5">
    <property type="entry name" value="TUNGSTEN-CONTAINING FORMYLMETHANOFURAN DEHYDROGENASE 2 SUBUNIT C"/>
    <property type="match status" value="1"/>
</dbReference>